<keyword evidence="2" id="KW-1185">Reference proteome</keyword>
<evidence type="ECO:0000313" key="1">
    <source>
        <dbReference type="EMBL" id="WVX51377.1"/>
    </source>
</evidence>
<sequence>MALRHLCNARPTNPNRHDNLELVITMPEASSLSPNKFTTNHKSRIKDVANDVFKHISQIIASLSGRPCQSSGCDKEAGLAIFFDRDHHVIEVASSECIA</sequence>
<name>A0ABZ2BZX8_9RHOB</name>
<organism evidence="1 2">
    <name type="scientific">Roseobacter fucihabitans</name>
    <dbReference type="NCBI Taxonomy" id="1537242"/>
    <lineage>
        <taxon>Bacteria</taxon>
        <taxon>Pseudomonadati</taxon>
        <taxon>Pseudomonadota</taxon>
        <taxon>Alphaproteobacteria</taxon>
        <taxon>Rhodobacterales</taxon>
        <taxon>Roseobacteraceae</taxon>
        <taxon>Roseobacter</taxon>
    </lineage>
</organism>
<dbReference type="Proteomes" id="UP001318682">
    <property type="component" value="Chromosome"/>
</dbReference>
<evidence type="ECO:0000313" key="2">
    <source>
        <dbReference type="Proteomes" id="UP001318682"/>
    </source>
</evidence>
<gene>
    <name evidence="1" type="ORF">ROLI_044780</name>
</gene>
<protein>
    <submittedName>
        <fullName evidence="1">Uncharacterized protein</fullName>
    </submittedName>
</protein>
<reference evidence="1 2" key="1">
    <citation type="submission" date="2015-07" db="EMBL/GenBank/DDBJ databases">
        <authorList>
            <person name="Voget S."/>
            <person name="Dogs M."/>
            <person name="Brinkhoff T.H."/>
            <person name="Daniel R."/>
        </authorList>
    </citation>
    <scope>NUCLEOTIDE SEQUENCE [LARGE SCALE GENOMIC DNA]</scope>
    <source>
        <strain evidence="1 2">B14</strain>
    </source>
</reference>
<accession>A0ABZ2BZX8</accession>
<reference evidence="2" key="2">
    <citation type="submission" date="2024-01" db="EMBL/GenBank/DDBJ databases">
        <title>Roseobacter fucihabitans sp. nov., isolated from the brown alga Fucus spiralis.</title>
        <authorList>
            <person name="Hahnke S."/>
            <person name="Berger M."/>
            <person name="Schlingloff A."/>
            <person name="Athale I."/>
            <person name="Neumann-Schaal M."/>
            <person name="Adenaya A."/>
            <person name="Poehlein A."/>
            <person name="Daniel R."/>
            <person name="Pertersen J."/>
            <person name="Brinkhoff T."/>
        </authorList>
    </citation>
    <scope>NUCLEOTIDE SEQUENCE [LARGE SCALE GENOMIC DNA]</scope>
    <source>
        <strain evidence="2">B14</strain>
    </source>
</reference>
<proteinExistence type="predicted"/>
<dbReference type="EMBL" id="CP143423">
    <property type="protein sequence ID" value="WVX51377.1"/>
    <property type="molecule type" value="Genomic_DNA"/>
</dbReference>